<dbReference type="EC" id="2.7.11.1" evidence="2"/>
<evidence type="ECO:0000256" key="6">
    <source>
        <dbReference type="ARBA" id="ARBA00022777"/>
    </source>
</evidence>
<evidence type="ECO:0000256" key="5">
    <source>
        <dbReference type="ARBA" id="ARBA00022741"/>
    </source>
</evidence>
<dbReference type="AlphaFoldDB" id="A0AAV9BXJ1"/>
<evidence type="ECO:0000259" key="13">
    <source>
        <dbReference type="PROSITE" id="PS50011"/>
    </source>
</evidence>
<evidence type="ECO:0000256" key="2">
    <source>
        <dbReference type="ARBA" id="ARBA00012513"/>
    </source>
</evidence>
<dbReference type="PROSITE" id="PS00108">
    <property type="entry name" value="PROTEIN_KINASE_ST"/>
    <property type="match status" value="1"/>
</dbReference>
<keyword evidence="4" id="KW-0808">Transferase</keyword>
<dbReference type="EMBL" id="JAUJYO010000022">
    <property type="protein sequence ID" value="KAK1281560.1"/>
    <property type="molecule type" value="Genomic_DNA"/>
</dbReference>
<dbReference type="Proteomes" id="UP001180020">
    <property type="component" value="Unassembled WGS sequence"/>
</dbReference>
<dbReference type="Gene3D" id="3.30.200.20">
    <property type="entry name" value="Phosphorylase Kinase, domain 1"/>
    <property type="match status" value="1"/>
</dbReference>
<evidence type="ECO:0000256" key="10">
    <source>
        <dbReference type="PROSITE-ProRule" id="PRU10141"/>
    </source>
</evidence>
<reference evidence="14" key="2">
    <citation type="submission" date="2023-06" db="EMBL/GenBank/DDBJ databases">
        <authorList>
            <person name="Ma L."/>
            <person name="Liu K.-W."/>
            <person name="Li Z."/>
            <person name="Hsiao Y.-Y."/>
            <person name="Qi Y."/>
            <person name="Fu T."/>
            <person name="Tang G."/>
            <person name="Zhang D."/>
            <person name="Sun W.-H."/>
            <person name="Liu D.-K."/>
            <person name="Li Y."/>
            <person name="Chen G.-Z."/>
            <person name="Liu X.-D."/>
            <person name="Liao X.-Y."/>
            <person name="Jiang Y.-T."/>
            <person name="Yu X."/>
            <person name="Hao Y."/>
            <person name="Huang J."/>
            <person name="Zhao X.-W."/>
            <person name="Ke S."/>
            <person name="Chen Y.-Y."/>
            <person name="Wu W.-L."/>
            <person name="Hsu J.-L."/>
            <person name="Lin Y.-F."/>
            <person name="Huang M.-D."/>
            <person name="Li C.-Y."/>
            <person name="Huang L."/>
            <person name="Wang Z.-W."/>
            <person name="Zhao X."/>
            <person name="Zhong W.-Y."/>
            <person name="Peng D.-H."/>
            <person name="Ahmad S."/>
            <person name="Lan S."/>
            <person name="Zhang J.-S."/>
            <person name="Tsai W.-C."/>
            <person name="Van De Peer Y."/>
            <person name="Liu Z.-J."/>
        </authorList>
    </citation>
    <scope>NUCLEOTIDE SEQUENCE</scope>
    <source>
        <strain evidence="14">CP</strain>
        <tissue evidence="14">Leaves</tissue>
    </source>
</reference>
<proteinExistence type="inferred from homology"/>
<dbReference type="PROSITE" id="PS50011">
    <property type="entry name" value="PROTEIN_KINASE_DOM"/>
    <property type="match status" value="1"/>
</dbReference>
<feature type="region of interest" description="Disordered" evidence="12">
    <location>
        <begin position="160"/>
        <end position="191"/>
    </location>
</feature>
<evidence type="ECO:0000256" key="12">
    <source>
        <dbReference type="SAM" id="MobiDB-lite"/>
    </source>
</evidence>
<dbReference type="FunFam" id="1.10.510.10:FF:000294">
    <property type="entry name" value="Serine/threonine-protein kinase OXI1"/>
    <property type="match status" value="1"/>
</dbReference>
<dbReference type="Gene3D" id="1.10.510.10">
    <property type="entry name" value="Transferase(Phosphotransferase) domain 1"/>
    <property type="match status" value="1"/>
</dbReference>
<dbReference type="PANTHER" id="PTHR45637">
    <property type="entry name" value="FLIPPASE KINASE 1-RELATED"/>
    <property type="match status" value="1"/>
</dbReference>
<keyword evidence="7 10" id="KW-0067">ATP-binding</keyword>
<sequence length="371" mass="41967">MDLDLERATAFKVLGRGAMGTVFLASSAADPPELFALKAVQKSNHNPSAAARARWEATVLSRLNHPFLPTLLGQSESSDLILYALPFCPGGDLNSLRYSHPDRVFSTPSILFYASEIVCALSHLHRLHIVYRDLKPENVLIQSSGHVTLSDFDLSRHLLPRSSPLPPPPQPPPPPRRPRRSLTRARVSPVNRRRTCDYGGERSNSFVGTEEYVSPEVVRGEGHEYAVDWWALGVLTYEMAYGRTPFRGRDRKETFRNVLTRSPEFVGKRRSDLTDLIERLLEKDPHRRLGFVGGAEEVKAHPFFRGVKWEMLAEVQRPPYLPPLDDDVENWTVEMKGKGFDVREYFKKAEQIREEGLVTPLESPSLSLTAF</sequence>
<evidence type="ECO:0000256" key="9">
    <source>
        <dbReference type="ARBA" id="ARBA00048679"/>
    </source>
</evidence>
<reference evidence="14" key="1">
    <citation type="journal article" date="2023" name="Nat. Commun.">
        <title>Diploid and tetraploid genomes of Acorus and the evolution of monocots.</title>
        <authorList>
            <person name="Ma L."/>
            <person name="Liu K.W."/>
            <person name="Li Z."/>
            <person name="Hsiao Y.Y."/>
            <person name="Qi Y."/>
            <person name="Fu T."/>
            <person name="Tang G.D."/>
            <person name="Zhang D."/>
            <person name="Sun W.H."/>
            <person name="Liu D.K."/>
            <person name="Li Y."/>
            <person name="Chen G.Z."/>
            <person name="Liu X.D."/>
            <person name="Liao X.Y."/>
            <person name="Jiang Y.T."/>
            <person name="Yu X."/>
            <person name="Hao Y."/>
            <person name="Huang J."/>
            <person name="Zhao X.W."/>
            <person name="Ke S."/>
            <person name="Chen Y.Y."/>
            <person name="Wu W.L."/>
            <person name="Hsu J.L."/>
            <person name="Lin Y.F."/>
            <person name="Huang M.D."/>
            <person name="Li C.Y."/>
            <person name="Huang L."/>
            <person name="Wang Z.W."/>
            <person name="Zhao X."/>
            <person name="Zhong W.Y."/>
            <person name="Peng D.H."/>
            <person name="Ahmad S."/>
            <person name="Lan S."/>
            <person name="Zhang J.S."/>
            <person name="Tsai W.C."/>
            <person name="Van de Peer Y."/>
            <person name="Liu Z.J."/>
        </authorList>
    </citation>
    <scope>NUCLEOTIDE SEQUENCE</scope>
    <source>
        <strain evidence="14">CP</strain>
    </source>
</reference>
<feature type="binding site" evidence="10">
    <location>
        <position position="38"/>
    </location>
    <ligand>
        <name>ATP</name>
        <dbReference type="ChEBI" id="CHEBI:30616"/>
    </ligand>
</feature>
<comment type="similarity">
    <text evidence="1">Belongs to the protein kinase superfamily. AGC Ser/Thr protein kinase family.</text>
</comment>
<name>A0AAV9BXJ1_ACOCL</name>
<evidence type="ECO:0000256" key="1">
    <source>
        <dbReference type="ARBA" id="ARBA00009903"/>
    </source>
</evidence>
<gene>
    <name evidence="14" type="primary">OXI1</name>
    <name evidence="14" type="ORF">QJS10_CPB22g01419</name>
</gene>
<dbReference type="Pfam" id="PF00069">
    <property type="entry name" value="Pkinase"/>
    <property type="match status" value="2"/>
</dbReference>
<keyword evidence="15" id="KW-1185">Reference proteome</keyword>
<keyword evidence="3 11" id="KW-0723">Serine/threonine-protein kinase</keyword>
<dbReference type="FunFam" id="1.10.510.10:FF:000312">
    <property type="entry name" value="Serine/threonine-protein kinase OXI1"/>
    <property type="match status" value="1"/>
</dbReference>
<feature type="domain" description="Protein kinase" evidence="13">
    <location>
        <begin position="8"/>
        <end position="304"/>
    </location>
</feature>
<evidence type="ECO:0000313" key="15">
    <source>
        <dbReference type="Proteomes" id="UP001180020"/>
    </source>
</evidence>
<comment type="catalytic activity">
    <reaction evidence="8">
        <text>L-threonyl-[protein] + ATP = O-phospho-L-threonyl-[protein] + ADP + H(+)</text>
        <dbReference type="Rhea" id="RHEA:46608"/>
        <dbReference type="Rhea" id="RHEA-COMP:11060"/>
        <dbReference type="Rhea" id="RHEA-COMP:11605"/>
        <dbReference type="ChEBI" id="CHEBI:15378"/>
        <dbReference type="ChEBI" id="CHEBI:30013"/>
        <dbReference type="ChEBI" id="CHEBI:30616"/>
        <dbReference type="ChEBI" id="CHEBI:61977"/>
        <dbReference type="ChEBI" id="CHEBI:456216"/>
        <dbReference type="EC" id="2.7.11.1"/>
    </reaction>
</comment>
<evidence type="ECO:0000256" key="4">
    <source>
        <dbReference type="ARBA" id="ARBA00022679"/>
    </source>
</evidence>
<organism evidence="14 15">
    <name type="scientific">Acorus calamus</name>
    <name type="common">Sweet flag</name>
    <dbReference type="NCBI Taxonomy" id="4465"/>
    <lineage>
        <taxon>Eukaryota</taxon>
        <taxon>Viridiplantae</taxon>
        <taxon>Streptophyta</taxon>
        <taxon>Embryophyta</taxon>
        <taxon>Tracheophyta</taxon>
        <taxon>Spermatophyta</taxon>
        <taxon>Magnoliopsida</taxon>
        <taxon>Liliopsida</taxon>
        <taxon>Acoraceae</taxon>
        <taxon>Acorus</taxon>
    </lineage>
</organism>
<dbReference type="GO" id="GO:0005524">
    <property type="term" value="F:ATP binding"/>
    <property type="evidence" value="ECO:0007669"/>
    <property type="project" value="UniProtKB-UniRule"/>
</dbReference>
<evidence type="ECO:0000313" key="14">
    <source>
        <dbReference type="EMBL" id="KAK1281560.1"/>
    </source>
</evidence>
<dbReference type="SMART" id="SM00220">
    <property type="entry name" value="S_TKc"/>
    <property type="match status" value="1"/>
</dbReference>
<accession>A0AAV9BXJ1</accession>
<keyword evidence="6 14" id="KW-0418">Kinase</keyword>
<dbReference type="InterPro" id="IPR000719">
    <property type="entry name" value="Prot_kinase_dom"/>
</dbReference>
<dbReference type="InterPro" id="IPR017441">
    <property type="entry name" value="Protein_kinase_ATP_BS"/>
</dbReference>
<evidence type="ECO:0000256" key="7">
    <source>
        <dbReference type="ARBA" id="ARBA00022840"/>
    </source>
</evidence>
<dbReference type="InterPro" id="IPR008271">
    <property type="entry name" value="Ser/Thr_kinase_AS"/>
</dbReference>
<dbReference type="PROSITE" id="PS00107">
    <property type="entry name" value="PROTEIN_KINASE_ATP"/>
    <property type="match status" value="1"/>
</dbReference>
<dbReference type="SUPFAM" id="SSF56112">
    <property type="entry name" value="Protein kinase-like (PK-like)"/>
    <property type="match status" value="1"/>
</dbReference>
<comment type="caution">
    <text evidence="14">The sequence shown here is derived from an EMBL/GenBank/DDBJ whole genome shotgun (WGS) entry which is preliminary data.</text>
</comment>
<dbReference type="InterPro" id="IPR011009">
    <property type="entry name" value="Kinase-like_dom_sf"/>
</dbReference>
<evidence type="ECO:0000256" key="11">
    <source>
        <dbReference type="RuleBase" id="RU000304"/>
    </source>
</evidence>
<dbReference type="GO" id="GO:0004674">
    <property type="term" value="F:protein serine/threonine kinase activity"/>
    <property type="evidence" value="ECO:0007669"/>
    <property type="project" value="UniProtKB-KW"/>
</dbReference>
<protein>
    <recommendedName>
        <fullName evidence="2">non-specific serine/threonine protein kinase</fullName>
        <ecNumber evidence="2">2.7.11.1</ecNumber>
    </recommendedName>
</protein>
<feature type="compositionally biased region" description="Pro residues" evidence="12">
    <location>
        <begin position="163"/>
        <end position="175"/>
    </location>
</feature>
<comment type="catalytic activity">
    <reaction evidence="9">
        <text>L-seryl-[protein] + ATP = O-phospho-L-seryl-[protein] + ADP + H(+)</text>
        <dbReference type="Rhea" id="RHEA:17989"/>
        <dbReference type="Rhea" id="RHEA-COMP:9863"/>
        <dbReference type="Rhea" id="RHEA-COMP:11604"/>
        <dbReference type="ChEBI" id="CHEBI:15378"/>
        <dbReference type="ChEBI" id="CHEBI:29999"/>
        <dbReference type="ChEBI" id="CHEBI:30616"/>
        <dbReference type="ChEBI" id="CHEBI:83421"/>
        <dbReference type="ChEBI" id="CHEBI:456216"/>
        <dbReference type="EC" id="2.7.11.1"/>
    </reaction>
</comment>
<evidence type="ECO:0000256" key="3">
    <source>
        <dbReference type="ARBA" id="ARBA00022527"/>
    </source>
</evidence>
<keyword evidence="5 10" id="KW-0547">Nucleotide-binding</keyword>
<evidence type="ECO:0000256" key="8">
    <source>
        <dbReference type="ARBA" id="ARBA00047899"/>
    </source>
</evidence>